<dbReference type="HOGENOM" id="CLU_170880_0_0_0"/>
<dbReference type="STRING" id="1499967.U27_04428"/>
<evidence type="ECO:0000313" key="1">
    <source>
        <dbReference type="EMBL" id="GAK57461.1"/>
    </source>
</evidence>
<dbReference type="Proteomes" id="UP000030661">
    <property type="component" value="Unassembled WGS sequence"/>
</dbReference>
<proteinExistence type="predicted"/>
<keyword evidence="2" id="KW-1185">Reference proteome</keyword>
<dbReference type="EMBL" id="DF820466">
    <property type="protein sequence ID" value="GAK57461.1"/>
    <property type="molecule type" value="Genomic_DNA"/>
</dbReference>
<sequence>MNTIKKEEFDYQQYMREHPPDSARIQRGPVARKQRFEAARMKTAIHIDEDILEHFHEMVSEAQSCENLINQALREWLSAKTMKDLFREEIEHVLQQTFSVVQLHSQQTREGTF</sequence>
<organism evidence="1">
    <name type="scientific">Vecturithrix granuli</name>
    <dbReference type="NCBI Taxonomy" id="1499967"/>
    <lineage>
        <taxon>Bacteria</taxon>
        <taxon>Candidatus Moduliflexota</taxon>
        <taxon>Candidatus Vecturitrichia</taxon>
        <taxon>Candidatus Vecturitrichales</taxon>
        <taxon>Candidatus Vecturitrichaceae</taxon>
        <taxon>Candidatus Vecturithrix</taxon>
    </lineage>
</organism>
<reference evidence="1" key="1">
    <citation type="journal article" date="2015" name="PeerJ">
        <title>First genomic representation of candidate bacterial phylum KSB3 points to enhanced environmental sensing as a trigger of wastewater bulking.</title>
        <authorList>
            <person name="Sekiguchi Y."/>
            <person name="Ohashi A."/>
            <person name="Parks D.H."/>
            <person name="Yamauchi T."/>
            <person name="Tyson G.W."/>
            <person name="Hugenholtz P."/>
        </authorList>
    </citation>
    <scope>NUCLEOTIDE SEQUENCE [LARGE SCALE GENOMIC DNA]</scope>
</reference>
<accession>A0A081BYQ6</accession>
<dbReference type="AlphaFoldDB" id="A0A081BYQ6"/>
<protein>
    <submittedName>
        <fullName evidence="1">Uncharacterized protein</fullName>
    </submittedName>
</protein>
<name>A0A081BYQ6_VECG1</name>
<evidence type="ECO:0000313" key="2">
    <source>
        <dbReference type="Proteomes" id="UP000030661"/>
    </source>
</evidence>
<gene>
    <name evidence="1" type="ORF">U27_04428</name>
</gene>